<evidence type="ECO:0000256" key="7">
    <source>
        <dbReference type="ARBA" id="ARBA00022801"/>
    </source>
</evidence>
<evidence type="ECO:0000256" key="16">
    <source>
        <dbReference type="PIRNR" id="PIRNR003383"/>
    </source>
</evidence>
<evidence type="ECO:0000256" key="9">
    <source>
        <dbReference type="ARBA" id="ARBA00022840"/>
    </source>
</evidence>
<dbReference type="HAMAP" id="MF_04000">
    <property type="entry name" value="PPV_E1"/>
    <property type="match status" value="1"/>
</dbReference>
<dbReference type="InterPro" id="IPR014000">
    <property type="entry name" value="PPV_DNA_helicase_E1_N"/>
</dbReference>
<dbReference type="Pfam" id="PF00519">
    <property type="entry name" value="PPV_E1_C"/>
    <property type="match status" value="1"/>
</dbReference>
<feature type="short sequence motif" description="Nuclear export signal" evidence="15">
    <location>
        <begin position="93"/>
        <end position="102"/>
    </location>
</feature>
<feature type="short sequence motif" description="Nuclear localization signal" evidence="15">
    <location>
        <begin position="81"/>
        <end position="83"/>
    </location>
</feature>
<keyword evidence="6 15" id="KW-0547">Nucleotide-binding</keyword>
<evidence type="ECO:0000313" key="19">
    <source>
        <dbReference type="EMBL" id="AYA94908.2"/>
    </source>
</evidence>
<dbReference type="InterPro" id="IPR027417">
    <property type="entry name" value="P-loop_NTPase"/>
</dbReference>
<dbReference type="PIRSF" id="PIRSF003383">
    <property type="entry name" value="Rep_E1_papillomaV"/>
    <property type="match status" value="1"/>
</dbReference>
<dbReference type="InterPro" id="IPR046935">
    <property type="entry name" value="PPV_E1_DBD_sf"/>
</dbReference>
<evidence type="ECO:0000256" key="5">
    <source>
        <dbReference type="ARBA" id="ARBA00022705"/>
    </source>
</evidence>
<dbReference type="GO" id="GO:0005524">
    <property type="term" value="F:ATP binding"/>
    <property type="evidence" value="ECO:0007669"/>
    <property type="project" value="UniProtKB-UniRule"/>
</dbReference>
<evidence type="ECO:0000256" key="12">
    <source>
        <dbReference type="ARBA" id="ARBA00034617"/>
    </source>
</evidence>
<keyword evidence="4 15" id="KW-1048">Host nucleus</keyword>
<evidence type="ECO:0000256" key="4">
    <source>
        <dbReference type="ARBA" id="ARBA00022562"/>
    </source>
</evidence>
<dbReference type="InterPro" id="IPR014015">
    <property type="entry name" value="Helicase_SF3_DNA-vir"/>
</dbReference>
<feature type="modified residue" description="Phosphoserine; by host" evidence="15">
    <location>
        <position position="94"/>
    </location>
</feature>
<organism evidence="19">
    <name type="scientific">Human papillomavirus</name>
    <dbReference type="NCBI Taxonomy" id="10566"/>
    <lineage>
        <taxon>Viruses</taxon>
        <taxon>Monodnaviria</taxon>
        <taxon>Shotokuvirae</taxon>
        <taxon>Cossaviricota</taxon>
        <taxon>Papovaviricetes</taxon>
        <taxon>Zurhausenvirales</taxon>
        <taxon>Papillomaviridae</taxon>
    </lineage>
</organism>
<dbReference type="Pfam" id="PF00524">
    <property type="entry name" value="PPV_E1_N"/>
    <property type="match status" value="1"/>
</dbReference>
<keyword evidence="8 15" id="KW-0347">Helicase</keyword>
<gene>
    <name evidence="15" type="primary">E1</name>
</gene>
<comment type="PTM">
    <text evidence="15">Sumoylated.</text>
</comment>
<comment type="function">
    <text evidence="14 15">ATP-dependent DNA 3'-5' helicase required for initiation of viral DNA replication. It forms a complex with the viral E2 protein. The E1-E2 complex binds to the replication origin which contains binding sites for both proteins. During the initial step, a dimer of E1 interacts with a dimer of protein E2 leading to a complex that binds the viral origin of replication with high specificity. Then, a second dimer of E1 displaces the E2 dimer in an ATP-dependent manner to form the E1 tetramer. Following this, two E1 monomers are added to each half of the site, which results in the formation of two E1 trimers on the viral ori. Subsequently, two hexamers will be created. The double hexamer acts as a bi-directional helicase machinery and unwinds the viral DNA and then recruits the host DNA polymerase to start replication.</text>
</comment>
<dbReference type="PROSITE" id="PS51206">
    <property type="entry name" value="SF3_HELICASE_1"/>
    <property type="match status" value="1"/>
</dbReference>
<keyword evidence="3 15" id="KW-0597">Phosphoprotein</keyword>
<reference evidence="19" key="1">
    <citation type="journal article" date="2018" name="Nat. Med.">
        <title>Expanded skin virome in DOCK8-deficient patients.</title>
        <authorList>
            <consortium name="NISC Comparative Sequencing Program"/>
            <person name="Tirosh O."/>
            <person name="Conlan S."/>
            <person name="Deming C."/>
            <person name="Lee-Lin S.Q."/>
            <person name="Huang X."/>
            <person name="Su H.C."/>
            <person name="Freeman A.F."/>
            <person name="Segre J.A."/>
            <person name="Kong H.H."/>
        </authorList>
    </citation>
    <scope>NUCLEOTIDE SEQUENCE</scope>
    <source>
        <strain evidence="19">HPV-mSK_209</strain>
    </source>
</reference>
<evidence type="ECO:0000256" key="14">
    <source>
        <dbReference type="ARBA" id="ARBA00093297"/>
    </source>
</evidence>
<dbReference type="GO" id="GO:0042025">
    <property type="term" value="C:host cell nucleus"/>
    <property type="evidence" value="ECO:0007669"/>
    <property type="project" value="UniProtKB-SubCell"/>
</dbReference>
<feature type="domain" description="SF3 helicase" evidence="18">
    <location>
        <begin position="411"/>
        <end position="561"/>
    </location>
</feature>
<dbReference type="InterPro" id="IPR001177">
    <property type="entry name" value="PPV_DNA_helicase_E1_C"/>
</dbReference>
<comment type="PTM">
    <text evidence="15">Phosphorylated.</text>
</comment>
<evidence type="ECO:0000256" key="8">
    <source>
        <dbReference type="ARBA" id="ARBA00022806"/>
    </source>
</evidence>
<keyword evidence="5 15" id="KW-0235">DNA replication</keyword>
<evidence type="ECO:0000256" key="17">
    <source>
        <dbReference type="SAM" id="MobiDB-lite"/>
    </source>
</evidence>
<feature type="modified residue" description="Phosphoserine; by host" evidence="15">
    <location>
        <position position="86"/>
    </location>
</feature>
<evidence type="ECO:0000256" key="15">
    <source>
        <dbReference type="HAMAP-Rule" id="MF_04000"/>
    </source>
</evidence>
<comment type="subunit">
    <text evidence="15">Can form hexamers. Interacts with E2 protein; this interaction increases E1 DNA binding specificity. Interacts with host DNA polymerase subunit POLA2. Interacts with host single stranded DNA-binding protein RPA1. Interacts with host TOP1; this interaction stimulates the enzymatic activity of TOP1.</text>
</comment>
<comment type="function">
    <text evidence="16">ATP-dependent DNA helicase required for initiation of viral DNA replication. It forms a complex with the viral E2 protein. The E1-E2 complex binds to the replication origin which contains binding sites for both proteins.</text>
</comment>
<evidence type="ECO:0000256" key="10">
    <source>
        <dbReference type="ARBA" id="ARBA00023125"/>
    </source>
</evidence>
<evidence type="ECO:0000256" key="11">
    <source>
        <dbReference type="ARBA" id="ARBA00023235"/>
    </source>
</evidence>
<keyword evidence="9 15" id="KW-0067">ATP-binding</keyword>
<evidence type="ECO:0000256" key="13">
    <source>
        <dbReference type="ARBA" id="ARBA00048988"/>
    </source>
</evidence>
<proteinExistence type="inferred from homology"/>
<evidence type="ECO:0000256" key="6">
    <source>
        <dbReference type="ARBA" id="ARBA00022741"/>
    </source>
</evidence>
<dbReference type="InterPro" id="IPR037102">
    <property type="entry name" value="Znf_lg_T-Ag_D1_dom_sf"/>
</dbReference>
<dbReference type="GO" id="GO:0043138">
    <property type="term" value="F:3'-5' DNA helicase activity"/>
    <property type="evidence" value="ECO:0007669"/>
    <property type="project" value="UniProtKB-UniRule"/>
</dbReference>
<comment type="caution">
    <text evidence="15">Lacks conserved residue(s) required for the propagation of feature annotation.</text>
</comment>
<dbReference type="EMBL" id="MH777350">
    <property type="protein sequence ID" value="AYA94908.2"/>
    <property type="molecule type" value="Genomic_DNA"/>
</dbReference>
<dbReference type="EC" id="5.6.2.4" evidence="15 16"/>
<comment type="similarity">
    <text evidence="15 16">Belongs to the papillomaviridae E1 protein family.</text>
</comment>
<feature type="cross-link" description="Glycyl lysine isopeptide (Lys-Gly) (interchain with G-Cter in SUMO)" evidence="15">
    <location>
        <position position="518"/>
    </location>
</feature>
<keyword evidence="15" id="KW-1017">Isopeptide bond</keyword>
<comment type="subcellular location">
    <subcellularLocation>
        <location evidence="1 15">Host nucleus</location>
    </subcellularLocation>
</comment>
<comment type="catalytic activity">
    <reaction evidence="13 15 16">
        <text>ATP + H2O = ADP + phosphate + H(+)</text>
        <dbReference type="Rhea" id="RHEA:13065"/>
        <dbReference type="ChEBI" id="CHEBI:15377"/>
        <dbReference type="ChEBI" id="CHEBI:15378"/>
        <dbReference type="ChEBI" id="CHEBI:30616"/>
        <dbReference type="ChEBI" id="CHEBI:43474"/>
        <dbReference type="ChEBI" id="CHEBI:456216"/>
        <dbReference type="EC" id="5.6.2.4"/>
    </reaction>
</comment>
<evidence type="ECO:0000259" key="18">
    <source>
        <dbReference type="PROSITE" id="PS51206"/>
    </source>
</evidence>
<accession>A0A385PMG4</accession>
<keyword evidence="15" id="KW-0832">Ubl conjugation</keyword>
<feature type="region of interest" description="Disordered" evidence="17">
    <location>
        <begin position="584"/>
        <end position="609"/>
    </location>
</feature>
<comment type="catalytic activity">
    <reaction evidence="12 15">
        <text>Couples ATP hydrolysis with the unwinding of duplex DNA by translocating in the 3'-5' direction.</text>
        <dbReference type="EC" id="5.6.2.4"/>
    </reaction>
</comment>
<dbReference type="InterPro" id="IPR046832">
    <property type="entry name" value="PPV_E1_DBD"/>
</dbReference>
<sequence>MADNRGTDPKEGCSNWFALEADCSDLDDDLEKLFDEGTNSDISDLIDDGDAVDNASEQGISRDLFRQQESEEFDQQIQDLKRKYFSPKELQQLSPRLEAIHLSPQHKCKKRLFMEQDSGLELSLTHECEDTAPEVVEVPSHPGDGAETDVQASNEHYRQLLKCSNLRATMLSKFKNSFGVGFMELCRKYNSNKTCCRDWVATVYGAKEELLEGSKQLLQEHCGYMWLQTFCPMSLYLLCFNTGKNRDTVIRLLQRVLGVHKDQILTEPPKLRSVMAALYWYKGSMNPNIYAFGEYPDWIVQQTMITHHEGDNLQFELSPMIQWAYDNDYVEDSDIAYNYARLADEDINARAFLAHNNQAKIVRDCAWMVRHYKRGEMREMSISKWIAHRLKKVENGGHWSNIVKFVRFQGINFIMFLDAFKQFLLSKSKKNCILFYGPSDCGKTMFCMSLIRALGGRVISFANAKSQFWLQPLTESKIAMLDDATEACWNYLDTYLRNGLDGSLVSVDCKHKAPIQIKFPPLLITSNYDILKNEKYRFLVSRIKIFEFKNKFPYNEDGTPMFELNDQSWKSFFQRLWTQLELSDQEDEGEDGGSQPAFQCTTRPAHGHL</sequence>
<dbReference type="Gene3D" id="3.40.50.300">
    <property type="entry name" value="P-loop containing nucleotide triphosphate hydrolases"/>
    <property type="match status" value="1"/>
</dbReference>
<dbReference type="GO" id="GO:0006260">
    <property type="term" value="P:DNA replication"/>
    <property type="evidence" value="ECO:0007669"/>
    <property type="project" value="UniProtKB-UniRule"/>
</dbReference>
<protein>
    <recommendedName>
        <fullName evidence="15 16">Replication protein E1</fullName>
        <ecNumber evidence="15 16">5.6.2.4</ecNumber>
    </recommendedName>
    <alternativeName>
        <fullName evidence="15">ATP-dependent helicase E1</fullName>
    </alternativeName>
    <alternativeName>
        <fullName evidence="15">DNA 3'-5' helicase E1</fullName>
    </alternativeName>
</protein>
<dbReference type="Pfam" id="PF20450">
    <property type="entry name" value="PPV_E1_DBD"/>
    <property type="match status" value="1"/>
</dbReference>
<evidence type="ECO:0000256" key="1">
    <source>
        <dbReference type="ARBA" id="ARBA00004147"/>
    </source>
</evidence>
<dbReference type="Gene3D" id="1.10.10.510">
    <property type="entry name" value="Zinc finger, large T-antigen D1 domain"/>
    <property type="match status" value="1"/>
</dbReference>
<dbReference type="SUPFAM" id="SSF55464">
    <property type="entry name" value="Origin of replication-binding domain, RBD-like"/>
    <property type="match status" value="1"/>
</dbReference>
<dbReference type="InterPro" id="IPR016393">
    <property type="entry name" value="Rep_E1_papillomaV"/>
</dbReference>
<evidence type="ECO:0000256" key="2">
    <source>
        <dbReference type="ARBA" id="ARBA00022518"/>
    </source>
</evidence>
<keyword evidence="2 15" id="KW-0244">Early protein</keyword>
<keyword evidence="10 15" id="KW-0238">DNA-binding</keyword>
<keyword evidence="7 15" id="KW-0378">Hydrolase</keyword>
<evidence type="ECO:0000256" key="3">
    <source>
        <dbReference type="ARBA" id="ARBA00022553"/>
    </source>
</evidence>
<keyword evidence="11 15" id="KW-0413">Isomerase</keyword>
<name>A0A385PMG4_9PAPI</name>
<dbReference type="SUPFAM" id="SSF52540">
    <property type="entry name" value="P-loop containing nucleoside triphosphate hydrolases"/>
    <property type="match status" value="1"/>
</dbReference>
<dbReference type="GO" id="GO:0016887">
    <property type="term" value="F:ATP hydrolysis activity"/>
    <property type="evidence" value="ECO:0007669"/>
    <property type="project" value="RHEA"/>
</dbReference>
<dbReference type="Gene3D" id="3.40.1310.10">
    <property type="match status" value="1"/>
</dbReference>
<dbReference type="GO" id="GO:0003677">
    <property type="term" value="F:DNA binding"/>
    <property type="evidence" value="ECO:0007669"/>
    <property type="project" value="UniProtKB-UniRule"/>
</dbReference>